<proteinExistence type="predicted"/>
<evidence type="ECO:0000313" key="1">
    <source>
        <dbReference type="EMBL" id="QYO76901.1"/>
    </source>
</evidence>
<evidence type="ECO:0000313" key="2">
    <source>
        <dbReference type="Proteomes" id="UP000825799"/>
    </source>
</evidence>
<organism evidence="1 2">
    <name type="scientific">Devosia salina</name>
    <dbReference type="NCBI Taxonomy" id="2860336"/>
    <lineage>
        <taxon>Bacteria</taxon>
        <taxon>Pseudomonadati</taxon>
        <taxon>Pseudomonadota</taxon>
        <taxon>Alphaproteobacteria</taxon>
        <taxon>Hyphomicrobiales</taxon>
        <taxon>Devosiaceae</taxon>
        <taxon>Devosia</taxon>
    </lineage>
</organism>
<evidence type="ECO:0008006" key="3">
    <source>
        <dbReference type="Google" id="ProtNLM"/>
    </source>
</evidence>
<dbReference type="EMBL" id="CP080590">
    <property type="protein sequence ID" value="QYO76901.1"/>
    <property type="molecule type" value="Genomic_DNA"/>
</dbReference>
<dbReference type="RefSeq" id="WP_220305365.1">
    <property type="nucleotide sequence ID" value="NZ_CP080590.1"/>
</dbReference>
<gene>
    <name evidence="1" type="ORF">K1X15_20425</name>
</gene>
<accession>A0ABX8WDV2</accession>
<protein>
    <recommendedName>
        <fullName evidence="3">CBS domain-containing protein</fullName>
    </recommendedName>
</protein>
<reference evidence="1 2" key="1">
    <citation type="submission" date="2021-08" db="EMBL/GenBank/DDBJ databases">
        <title>Devosia salina sp. nov., isolated from the South China Sea sediment.</title>
        <authorList>
            <person name="Zhou Z."/>
        </authorList>
    </citation>
    <scope>NUCLEOTIDE SEQUENCE [LARGE SCALE GENOMIC DNA]</scope>
    <source>
        <strain evidence="1 2">SCS-3</strain>
    </source>
</reference>
<name>A0ABX8WDV2_9HYPH</name>
<keyword evidence="2" id="KW-1185">Reference proteome</keyword>
<dbReference type="Proteomes" id="UP000825799">
    <property type="component" value="Chromosome"/>
</dbReference>
<sequence length="52" mass="5422">MPLHDLEAISLAGPTLNEHHIIDAATVVTDAGTVIGILTTGENYQRAVLGVI</sequence>